<dbReference type="GO" id="GO:0006888">
    <property type="term" value="P:endoplasmic reticulum to Golgi vesicle-mediated transport"/>
    <property type="evidence" value="ECO:0007669"/>
    <property type="project" value="TreeGrafter"/>
</dbReference>
<dbReference type="RefSeq" id="WP_090166924.1">
    <property type="nucleotide sequence ID" value="NZ_FOFB01000006.1"/>
</dbReference>
<reference evidence="3" key="1">
    <citation type="submission" date="2016-10" db="EMBL/GenBank/DDBJ databases">
        <authorList>
            <person name="Varghese N."/>
            <person name="Submissions S."/>
        </authorList>
    </citation>
    <scope>NUCLEOTIDE SEQUENCE [LARGE SCALE GENOMIC DNA]</scope>
    <source>
        <strain evidence="3">DSM 24740</strain>
    </source>
</reference>
<keyword evidence="3" id="KW-1185">Reference proteome</keyword>
<dbReference type="InterPro" id="IPR053202">
    <property type="entry name" value="EGF_Rcpt_Signaling_Reg"/>
</dbReference>
<dbReference type="Proteomes" id="UP000199021">
    <property type="component" value="Unassembled WGS sequence"/>
</dbReference>
<dbReference type="GO" id="GO:0005737">
    <property type="term" value="C:cytoplasm"/>
    <property type="evidence" value="ECO:0007669"/>
    <property type="project" value="GOC"/>
</dbReference>
<dbReference type="InterPro" id="IPR029063">
    <property type="entry name" value="SAM-dependent_MTases_sf"/>
</dbReference>
<proteinExistence type="predicted"/>
<dbReference type="Pfam" id="PF05050">
    <property type="entry name" value="Methyltransf_21"/>
    <property type="match status" value="1"/>
</dbReference>
<dbReference type="PANTHER" id="PTHR34009">
    <property type="entry name" value="PROTEIN STAR"/>
    <property type="match status" value="1"/>
</dbReference>
<dbReference type="InterPro" id="IPR006342">
    <property type="entry name" value="FkbM_mtfrase"/>
</dbReference>
<keyword evidence="2" id="KW-0808">Transferase</keyword>
<dbReference type="SUPFAM" id="SSF53335">
    <property type="entry name" value="S-adenosyl-L-methionine-dependent methyltransferases"/>
    <property type="match status" value="1"/>
</dbReference>
<dbReference type="InParanoid" id="A0A1H9E0R4"/>
<protein>
    <submittedName>
        <fullName evidence="2">Methyltransferase, FkbM family</fullName>
    </submittedName>
</protein>
<dbReference type="AlphaFoldDB" id="A0A1H9E0R4"/>
<evidence type="ECO:0000259" key="1">
    <source>
        <dbReference type="Pfam" id="PF05050"/>
    </source>
</evidence>
<feature type="domain" description="Methyltransferase FkbM" evidence="1">
    <location>
        <begin position="47"/>
        <end position="211"/>
    </location>
</feature>
<dbReference type="OrthoDB" id="9801609at2"/>
<name>A0A1H9E0R4_9BACT</name>
<sequence length="233" mass="26834">MARGYRYLLRLILTGDWRYLKESYGQEGEDLILERYFGKDYRGYYVDVGAHHPKRFSNTYLLFNRGWTGINIDANPDSIQGFLKERPKDTNLALGIAETKGVLDFYRFKEGALNTFDAEIAADIRESGEQQLSVEKIVTSPLSGILNQYLPAGQQIDYLNIDVEGLDFQALRSLNLAQYRPHIISIEDRGNRSVEASLEREIPIYLKRNGYALLAKTYQTYFFVDSSKRDNMT</sequence>
<dbReference type="STRING" id="478744.SAMN05444359_106204"/>
<organism evidence="2 3">
    <name type="scientific">Neolewinella agarilytica</name>
    <dbReference type="NCBI Taxonomy" id="478744"/>
    <lineage>
        <taxon>Bacteria</taxon>
        <taxon>Pseudomonadati</taxon>
        <taxon>Bacteroidota</taxon>
        <taxon>Saprospiria</taxon>
        <taxon>Saprospirales</taxon>
        <taxon>Lewinellaceae</taxon>
        <taxon>Neolewinella</taxon>
    </lineage>
</organism>
<accession>A0A1H9E0R4</accession>
<gene>
    <name evidence="2" type="ORF">SAMN05444359_106204</name>
</gene>
<dbReference type="GO" id="GO:0005886">
    <property type="term" value="C:plasma membrane"/>
    <property type="evidence" value="ECO:0007669"/>
    <property type="project" value="TreeGrafter"/>
</dbReference>
<dbReference type="GO" id="GO:0008168">
    <property type="term" value="F:methyltransferase activity"/>
    <property type="evidence" value="ECO:0007669"/>
    <property type="project" value="UniProtKB-KW"/>
</dbReference>
<keyword evidence="2" id="KW-0489">Methyltransferase</keyword>
<evidence type="ECO:0000313" key="3">
    <source>
        <dbReference type="Proteomes" id="UP000199021"/>
    </source>
</evidence>
<dbReference type="Gene3D" id="3.40.50.150">
    <property type="entry name" value="Vaccinia Virus protein VP39"/>
    <property type="match status" value="1"/>
</dbReference>
<dbReference type="GO" id="GO:0032259">
    <property type="term" value="P:methylation"/>
    <property type="evidence" value="ECO:0007669"/>
    <property type="project" value="UniProtKB-KW"/>
</dbReference>
<dbReference type="PANTHER" id="PTHR34009:SF2">
    <property type="entry name" value="PROTEIN STAR"/>
    <property type="match status" value="1"/>
</dbReference>
<dbReference type="EMBL" id="FOFB01000006">
    <property type="protein sequence ID" value="SEQ19264.1"/>
    <property type="molecule type" value="Genomic_DNA"/>
</dbReference>
<evidence type="ECO:0000313" key="2">
    <source>
        <dbReference type="EMBL" id="SEQ19264.1"/>
    </source>
</evidence>
<dbReference type="GO" id="GO:0016197">
    <property type="term" value="P:endosomal transport"/>
    <property type="evidence" value="ECO:0007669"/>
    <property type="project" value="TreeGrafter"/>
</dbReference>